<organism evidence="8 9">
    <name type="scientific">Paralvinella palmiformis</name>
    <dbReference type="NCBI Taxonomy" id="53620"/>
    <lineage>
        <taxon>Eukaryota</taxon>
        <taxon>Metazoa</taxon>
        <taxon>Spiralia</taxon>
        <taxon>Lophotrochozoa</taxon>
        <taxon>Annelida</taxon>
        <taxon>Polychaeta</taxon>
        <taxon>Sedentaria</taxon>
        <taxon>Canalipalpata</taxon>
        <taxon>Terebellida</taxon>
        <taxon>Terebelliformia</taxon>
        <taxon>Alvinellidae</taxon>
        <taxon>Paralvinella</taxon>
    </lineage>
</organism>
<evidence type="ECO:0000256" key="1">
    <source>
        <dbReference type="ARBA" id="ARBA00004141"/>
    </source>
</evidence>
<gene>
    <name evidence="8" type="ORF">LSH36_855g01173</name>
</gene>
<comment type="caution">
    <text evidence="8">The sequence shown here is derived from an EMBL/GenBank/DDBJ whole genome shotgun (WGS) entry which is preliminary data.</text>
</comment>
<evidence type="ECO:0000256" key="5">
    <source>
        <dbReference type="SAM" id="MobiDB-lite"/>
    </source>
</evidence>
<feature type="transmembrane region" description="Helical" evidence="6">
    <location>
        <begin position="282"/>
        <end position="303"/>
    </location>
</feature>
<accession>A0AAD9IZK0</accession>
<dbReference type="AlphaFoldDB" id="A0AAD9IZK0"/>
<feature type="transmembrane region" description="Helical" evidence="6">
    <location>
        <begin position="227"/>
        <end position="248"/>
    </location>
</feature>
<feature type="transmembrane region" description="Helical" evidence="6">
    <location>
        <begin position="158"/>
        <end position="178"/>
    </location>
</feature>
<dbReference type="InterPro" id="IPR004853">
    <property type="entry name" value="Sugar_P_trans_dom"/>
</dbReference>
<proteinExistence type="predicted"/>
<feature type="transmembrane region" description="Helical" evidence="6">
    <location>
        <begin position="133"/>
        <end position="152"/>
    </location>
</feature>
<dbReference type="PANTHER" id="PTHR11132">
    <property type="entry name" value="SOLUTE CARRIER FAMILY 35"/>
    <property type="match status" value="1"/>
</dbReference>
<protein>
    <recommendedName>
        <fullName evidence="7">Sugar phosphate transporter domain-containing protein</fullName>
    </recommendedName>
</protein>
<evidence type="ECO:0000256" key="4">
    <source>
        <dbReference type="ARBA" id="ARBA00023136"/>
    </source>
</evidence>
<dbReference type="Pfam" id="PF03151">
    <property type="entry name" value="TPT"/>
    <property type="match status" value="1"/>
</dbReference>
<keyword evidence="9" id="KW-1185">Reference proteome</keyword>
<reference evidence="8" key="1">
    <citation type="journal article" date="2023" name="Mol. Biol. Evol.">
        <title>Third-Generation Sequencing Reveals the Adaptive Role of the Epigenome in Three Deep-Sea Polychaetes.</title>
        <authorList>
            <person name="Perez M."/>
            <person name="Aroh O."/>
            <person name="Sun Y."/>
            <person name="Lan Y."/>
            <person name="Juniper S.K."/>
            <person name="Young C.R."/>
            <person name="Angers B."/>
            <person name="Qian P.Y."/>
        </authorList>
    </citation>
    <scope>NUCLEOTIDE SEQUENCE</scope>
    <source>
        <strain evidence="8">P08H-3</strain>
    </source>
</reference>
<feature type="transmembrane region" description="Helical" evidence="6">
    <location>
        <begin position="190"/>
        <end position="212"/>
    </location>
</feature>
<evidence type="ECO:0000256" key="3">
    <source>
        <dbReference type="ARBA" id="ARBA00022989"/>
    </source>
</evidence>
<feature type="transmembrane region" description="Helical" evidence="6">
    <location>
        <begin position="44"/>
        <end position="62"/>
    </location>
</feature>
<sequence>MAVSTDSGRSPLIHRIGSAVLYGVSSFLIIVVNKLILTSYKFPSYQFLGLGQMIATLIVLYVAKILQIISFPDISRDLPKKIWPLPIIYMGNLVFGLGGTKKLNLPMFTVLRRFSILFTMIAEYWVLGVKATYRVQLCIFLMIFGAVVAASSDLAFDPIGYLFILLNDICTASNGVYTKKKLESKELGKYGLMFYNCLFMIVPCLLLAYFTGDIERSLSFSKWTDPIFMLEFGLSCMMGFILMYSIVLCTHHNSALTTTIVGVLKNLLVTYIGMVIGGDYIFSWLNFMGLNISVSGSLFYSYITFVEKQKPKPDSLSADQTIPEDIMEKSGETTSSDGNDSE</sequence>
<feature type="transmembrane region" description="Helical" evidence="6">
    <location>
        <begin position="12"/>
        <end position="32"/>
    </location>
</feature>
<feature type="compositionally biased region" description="Polar residues" evidence="5">
    <location>
        <begin position="332"/>
        <end position="342"/>
    </location>
</feature>
<evidence type="ECO:0000256" key="6">
    <source>
        <dbReference type="SAM" id="Phobius"/>
    </source>
</evidence>
<feature type="region of interest" description="Disordered" evidence="5">
    <location>
        <begin position="309"/>
        <end position="342"/>
    </location>
</feature>
<evidence type="ECO:0000259" key="7">
    <source>
        <dbReference type="Pfam" id="PF03151"/>
    </source>
</evidence>
<keyword evidence="4 6" id="KW-0472">Membrane</keyword>
<evidence type="ECO:0000313" key="9">
    <source>
        <dbReference type="Proteomes" id="UP001208570"/>
    </source>
</evidence>
<evidence type="ECO:0000256" key="2">
    <source>
        <dbReference type="ARBA" id="ARBA00022692"/>
    </source>
</evidence>
<name>A0AAD9IZK0_9ANNE</name>
<feature type="transmembrane region" description="Helical" evidence="6">
    <location>
        <begin position="255"/>
        <end position="276"/>
    </location>
</feature>
<evidence type="ECO:0000313" key="8">
    <source>
        <dbReference type="EMBL" id="KAK2143312.1"/>
    </source>
</evidence>
<comment type="subcellular location">
    <subcellularLocation>
        <location evidence="1">Membrane</location>
        <topology evidence="1">Multi-pass membrane protein</topology>
    </subcellularLocation>
</comment>
<feature type="domain" description="Sugar phosphate transporter" evidence="7">
    <location>
        <begin position="25"/>
        <end position="301"/>
    </location>
</feature>
<dbReference type="EMBL" id="JAODUP010000855">
    <property type="protein sequence ID" value="KAK2143312.1"/>
    <property type="molecule type" value="Genomic_DNA"/>
</dbReference>
<keyword evidence="3 6" id="KW-1133">Transmembrane helix</keyword>
<feature type="transmembrane region" description="Helical" evidence="6">
    <location>
        <begin position="82"/>
        <end position="99"/>
    </location>
</feature>
<dbReference type="GO" id="GO:0016020">
    <property type="term" value="C:membrane"/>
    <property type="evidence" value="ECO:0007669"/>
    <property type="project" value="UniProtKB-SubCell"/>
</dbReference>
<dbReference type="Proteomes" id="UP001208570">
    <property type="component" value="Unassembled WGS sequence"/>
</dbReference>
<keyword evidence="2 6" id="KW-0812">Transmembrane</keyword>
<dbReference type="InterPro" id="IPR050186">
    <property type="entry name" value="TPT_transporter"/>
</dbReference>